<protein>
    <submittedName>
        <fullName evidence="1">Uncharacterized protein</fullName>
    </submittedName>
</protein>
<sequence>MQISLFYQQQHHLQQEASEKQLQILESYGIIVYSAPLLIQHFIIQRSICYGEKILNAQHLIIEKIIKVVIEFLD</sequence>
<dbReference type="VEuPathDB" id="FungiDB:FUN_016706"/>
<evidence type="ECO:0000313" key="2">
    <source>
        <dbReference type="Proteomes" id="UP000233469"/>
    </source>
</evidence>
<gene>
    <name evidence="1" type="ORF">RhiirC2_395291</name>
</gene>
<dbReference type="Proteomes" id="UP000233469">
    <property type="component" value="Unassembled WGS sequence"/>
</dbReference>
<dbReference type="EMBL" id="LLXL01000460">
    <property type="protein sequence ID" value="PKK72111.1"/>
    <property type="molecule type" value="Genomic_DNA"/>
</dbReference>
<reference evidence="1 2" key="2">
    <citation type="submission" date="2017-10" db="EMBL/GenBank/DDBJ databases">
        <title>Extensive intraspecific genome diversity in a model arbuscular mycorrhizal fungus.</title>
        <authorList>
            <person name="Chen E.C.H."/>
            <person name="Morin E."/>
            <person name="Baudet D."/>
            <person name="Noel J."/>
            <person name="Ndikumana S."/>
            <person name="Charron P."/>
            <person name="St-Onge C."/>
            <person name="Giorgi J."/>
            <person name="Grigoriev I.V."/>
            <person name="Roux C."/>
            <person name="Martin F.M."/>
            <person name="Corradi N."/>
        </authorList>
    </citation>
    <scope>NUCLEOTIDE SEQUENCE [LARGE SCALE GENOMIC DNA]</scope>
    <source>
        <strain evidence="1 2">C2</strain>
    </source>
</reference>
<reference evidence="1 2" key="1">
    <citation type="submission" date="2016-04" db="EMBL/GenBank/DDBJ databases">
        <title>Genome analyses suggest a sexual origin of heterokaryosis in a supposedly ancient asexual fungus.</title>
        <authorList>
            <person name="Ropars J."/>
            <person name="Sedzielewska K."/>
            <person name="Noel J."/>
            <person name="Charron P."/>
            <person name="Farinelli L."/>
            <person name="Marton T."/>
            <person name="Kruger M."/>
            <person name="Pelin A."/>
            <person name="Brachmann A."/>
            <person name="Corradi N."/>
        </authorList>
    </citation>
    <scope>NUCLEOTIDE SEQUENCE [LARGE SCALE GENOMIC DNA]</scope>
    <source>
        <strain evidence="1 2">C2</strain>
    </source>
</reference>
<organism evidence="1 2">
    <name type="scientific">Rhizophagus irregularis</name>
    <dbReference type="NCBI Taxonomy" id="588596"/>
    <lineage>
        <taxon>Eukaryota</taxon>
        <taxon>Fungi</taxon>
        <taxon>Fungi incertae sedis</taxon>
        <taxon>Mucoromycota</taxon>
        <taxon>Glomeromycotina</taxon>
        <taxon>Glomeromycetes</taxon>
        <taxon>Glomerales</taxon>
        <taxon>Glomeraceae</taxon>
        <taxon>Rhizophagus</taxon>
    </lineage>
</organism>
<accession>A0A2N1NDZ9</accession>
<proteinExistence type="predicted"/>
<name>A0A2N1NDZ9_9GLOM</name>
<evidence type="ECO:0000313" key="1">
    <source>
        <dbReference type="EMBL" id="PKK72111.1"/>
    </source>
</evidence>
<dbReference type="AlphaFoldDB" id="A0A2N1NDZ9"/>
<comment type="caution">
    <text evidence="1">The sequence shown here is derived from an EMBL/GenBank/DDBJ whole genome shotgun (WGS) entry which is preliminary data.</text>
</comment>